<dbReference type="PROSITE" id="PS50216">
    <property type="entry name" value="DHHC"/>
    <property type="match status" value="1"/>
</dbReference>
<dbReference type="PANTHER" id="PTHR22883:SF23">
    <property type="entry name" value="PALMITOYLTRANSFERASE ZDHHC6"/>
    <property type="match status" value="1"/>
</dbReference>
<feature type="region of interest" description="Disordered" evidence="12">
    <location>
        <begin position="349"/>
        <end position="370"/>
    </location>
</feature>
<dbReference type="Proteomes" id="UP000799324">
    <property type="component" value="Unassembled WGS sequence"/>
</dbReference>
<evidence type="ECO:0000256" key="11">
    <source>
        <dbReference type="RuleBase" id="RU079119"/>
    </source>
</evidence>
<feature type="transmembrane region" description="Helical" evidence="11">
    <location>
        <begin position="206"/>
        <end position="227"/>
    </location>
</feature>
<dbReference type="InterPro" id="IPR039859">
    <property type="entry name" value="PFA4/ZDH16/20/ERF2-like"/>
</dbReference>
<keyword evidence="7" id="KW-0449">Lipoprotein</keyword>
<evidence type="ECO:0000256" key="5">
    <source>
        <dbReference type="ARBA" id="ARBA00023136"/>
    </source>
</evidence>
<evidence type="ECO:0000256" key="2">
    <source>
        <dbReference type="ARBA" id="ARBA00022679"/>
    </source>
</evidence>
<gene>
    <name evidence="14" type="ORF">K491DRAFT_716076</name>
</gene>
<name>A0A6A6TAN2_9PLEO</name>
<dbReference type="EMBL" id="MU004346">
    <property type="protein sequence ID" value="KAF2655644.1"/>
    <property type="molecule type" value="Genomic_DNA"/>
</dbReference>
<evidence type="ECO:0000256" key="6">
    <source>
        <dbReference type="ARBA" id="ARBA00023139"/>
    </source>
</evidence>
<evidence type="ECO:0000256" key="3">
    <source>
        <dbReference type="ARBA" id="ARBA00022692"/>
    </source>
</evidence>
<dbReference type="PANTHER" id="PTHR22883">
    <property type="entry name" value="ZINC FINGER DHHC DOMAIN CONTAINING PROTEIN"/>
    <property type="match status" value="1"/>
</dbReference>
<dbReference type="GO" id="GO:0006612">
    <property type="term" value="P:protein targeting to membrane"/>
    <property type="evidence" value="ECO:0007669"/>
    <property type="project" value="TreeGrafter"/>
</dbReference>
<evidence type="ECO:0000313" key="14">
    <source>
        <dbReference type="EMBL" id="KAF2655644.1"/>
    </source>
</evidence>
<evidence type="ECO:0000256" key="10">
    <source>
        <dbReference type="ARBA" id="ARBA00048048"/>
    </source>
</evidence>
<comment type="domain">
    <text evidence="11">The DHHC domain is required for palmitoyltransferase activity.</text>
</comment>
<evidence type="ECO:0000256" key="4">
    <source>
        <dbReference type="ARBA" id="ARBA00022989"/>
    </source>
</evidence>
<protein>
    <recommendedName>
        <fullName evidence="11">Palmitoyltransferase</fullName>
        <ecNumber evidence="11">2.3.1.225</ecNumber>
    </recommendedName>
</protein>
<dbReference type="GO" id="GO:0019706">
    <property type="term" value="F:protein-cysteine S-palmitoyltransferase activity"/>
    <property type="evidence" value="ECO:0007669"/>
    <property type="project" value="UniProtKB-EC"/>
</dbReference>
<dbReference type="GO" id="GO:0016020">
    <property type="term" value="C:membrane"/>
    <property type="evidence" value="ECO:0007669"/>
    <property type="project" value="UniProtKB-SubCell"/>
</dbReference>
<evidence type="ECO:0000256" key="12">
    <source>
        <dbReference type="SAM" id="MobiDB-lite"/>
    </source>
</evidence>
<evidence type="ECO:0000259" key="13">
    <source>
        <dbReference type="Pfam" id="PF01529"/>
    </source>
</evidence>
<keyword evidence="3 11" id="KW-0812">Transmembrane</keyword>
<feature type="domain" description="Palmitoyltransferase DHHC" evidence="13">
    <location>
        <begin position="128"/>
        <end position="244"/>
    </location>
</feature>
<dbReference type="InterPro" id="IPR001594">
    <property type="entry name" value="Palmitoyltrfase_DHHC"/>
</dbReference>
<keyword evidence="6" id="KW-0564">Palmitate</keyword>
<accession>A0A6A6TAN2</accession>
<reference evidence="14" key="1">
    <citation type="journal article" date="2020" name="Stud. Mycol.">
        <title>101 Dothideomycetes genomes: a test case for predicting lifestyles and emergence of pathogens.</title>
        <authorList>
            <person name="Haridas S."/>
            <person name="Albert R."/>
            <person name="Binder M."/>
            <person name="Bloem J."/>
            <person name="Labutti K."/>
            <person name="Salamov A."/>
            <person name="Andreopoulos B."/>
            <person name="Baker S."/>
            <person name="Barry K."/>
            <person name="Bills G."/>
            <person name="Bluhm B."/>
            <person name="Cannon C."/>
            <person name="Castanera R."/>
            <person name="Culley D."/>
            <person name="Daum C."/>
            <person name="Ezra D."/>
            <person name="Gonzalez J."/>
            <person name="Henrissat B."/>
            <person name="Kuo A."/>
            <person name="Liang C."/>
            <person name="Lipzen A."/>
            <person name="Lutzoni F."/>
            <person name="Magnuson J."/>
            <person name="Mondo S."/>
            <person name="Nolan M."/>
            <person name="Ohm R."/>
            <person name="Pangilinan J."/>
            <person name="Park H.-J."/>
            <person name="Ramirez L."/>
            <person name="Alfaro M."/>
            <person name="Sun H."/>
            <person name="Tritt A."/>
            <person name="Yoshinaga Y."/>
            <person name="Zwiers L.-H."/>
            <person name="Turgeon B."/>
            <person name="Goodwin S."/>
            <person name="Spatafora J."/>
            <person name="Crous P."/>
            <person name="Grigoriev I."/>
        </authorList>
    </citation>
    <scope>NUCLEOTIDE SEQUENCE</scope>
    <source>
        <strain evidence="14">CBS 122681</strain>
    </source>
</reference>
<dbReference type="AlphaFoldDB" id="A0A6A6TAN2"/>
<dbReference type="OrthoDB" id="331948at2759"/>
<comment type="catalytic activity">
    <reaction evidence="10 11">
        <text>L-cysteinyl-[protein] + hexadecanoyl-CoA = S-hexadecanoyl-L-cysteinyl-[protein] + CoA</text>
        <dbReference type="Rhea" id="RHEA:36683"/>
        <dbReference type="Rhea" id="RHEA-COMP:10131"/>
        <dbReference type="Rhea" id="RHEA-COMP:11032"/>
        <dbReference type="ChEBI" id="CHEBI:29950"/>
        <dbReference type="ChEBI" id="CHEBI:57287"/>
        <dbReference type="ChEBI" id="CHEBI:57379"/>
        <dbReference type="ChEBI" id="CHEBI:74151"/>
        <dbReference type="EC" id="2.3.1.225"/>
    </reaction>
</comment>
<sequence>MAFSEERQQSLDKRMNQIMAIILPLLEAAGLGYATYVLIYLVCIHYLINPAADTGLEPRRATGIALLVVYCVLLLLFCLAFLRLLQVISTNPGVVPRGNPSSEKHSASTKPFDRLDAYICDYQGFPIWCNKCHNWKPDRTHHSSQLGRCVRRMDHFCPYAGGIISQTTHKFFVQFLFYGFLYTGYVLIVIAVFFAERSRKMHSKPATWIVLIALAALFFLFTFGMFMTTFYQLAINRTTVEEMGKHDVHNIALLGRSPASSTTSSNQSNIVCEVQRSPSRSYIVLQTQPGDNPWDVHWKQNIQSIMGNRVIDWFNPLKISPCLNRNDSEGEFAWGIAVRNLMEEYGAGSAYGRSRRSHRRRKSRSVSIPS</sequence>
<evidence type="ECO:0000256" key="7">
    <source>
        <dbReference type="ARBA" id="ARBA00023288"/>
    </source>
</evidence>
<keyword evidence="4 11" id="KW-1133">Transmembrane helix</keyword>
<dbReference type="GO" id="GO:0005794">
    <property type="term" value="C:Golgi apparatus"/>
    <property type="evidence" value="ECO:0007669"/>
    <property type="project" value="TreeGrafter"/>
</dbReference>
<feature type="compositionally biased region" description="Basic residues" evidence="12">
    <location>
        <begin position="353"/>
        <end position="364"/>
    </location>
</feature>
<dbReference type="GO" id="GO:0005783">
    <property type="term" value="C:endoplasmic reticulum"/>
    <property type="evidence" value="ECO:0007669"/>
    <property type="project" value="TreeGrafter"/>
</dbReference>
<feature type="transmembrane region" description="Helical" evidence="11">
    <location>
        <begin position="175"/>
        <end position="194"/>
    </location>
</feature>
<comment type="subcellular location">
    <subcellularLocation>
        <location evidence="1">Membrane</location>
        <topology evidence="1">Multi-pass membrane protein</topology>
    </subcellularLocation>
</comment>
<keyword evidence="15" id="KW-1185">Reference proteome</keyword>
<dbReference type="Pfam" id="PF01529">
    <property type="entry name" value="DHHC"/>
    <property type="match status" value="1"/>
</dbReference>
<evidence type="ECO:0000256" key="8">
    <source>
        <dbReference type="ARBA" id="ARBA00023315"/>
    </source>
</evidence>
<organism evidence="14 15">
    <name type="scientific">Lophiostoma macrostomum CBS 122681</name>
    <dbReference type="NCBI Taxonomy" id="1314788"/>
    <lineage>
        <taxon>Eukaryota</taxon>
        <taxon>Fungi</taxon>
        <taxon>Dikarya</taxon>
        <taxon>Ascomycota</taxon>
        <taxon>Pezizomycotina</taxon>
        <taxon>Dothideomycetes</taxon>
        <taxon>Pleosporomycetidae</taxon>
        <taxon>Pleosporales</taxon>
        <taxon>Lophiostomataceae</taxon>
        <taxon>Lophiostoma</taxon>
    </lineage>
</organism>
<dbReference type="EC" id="2.3.1.225" evidence="11"/>
<keyword evidence="2 11" id="KW-0808">Transferase</keyword>
<proteinExistence type="inferred from homology"/>
<evidence type="ECO:0000256" key="1">
    <source>
        <dbReference type="ARBA" id="ARBA00004141"/>
    </source>
</evidence>
<feature type="transmembrane region" description="Helical" evidence="11">
    <location>
        <begin position="60"/>
        <end position="82"/>
    </location>
</feature>
<evidence type="ECO:0000313" key="15">
    <source>
        <dbReference type="Proteomes" id="UP000799324"/>
    </source>
</evidence>
<keyword evidence="8 11" id="KW-0012">Acyltransferase</keyword>
<comment type="similarity">
    <text evidence="9">Belongs to the DHHC palmitoyltransferase family. PFA5 subfamily.</text>
</comment>
<evidence type="ECO:0000256" key="9">
    <source>
        <dbReference type="ARBA" id="ARBA00038298"/>
    </source>
</evidence>
<feature type="transmembrane region" description="Helical" evidence="11">
    <location>
        <begin position="21"/>
        <end position="48"/>
    </location>
</feature>
<keyword evidence="5 11" id="KW-0472">Membrane</keyword>